<name>A0A195D7S3_9HYME</name>
<comment type="similarity">
    <text evidence="2">Belongs to the ATP-dependent AMP-binding enzyme family.</text>
</comment>
<dbReference type="InterPro" id="IPR020845">
    <property type="entry name" value="AMP-binding_CS"/>
</dbReference>
<feature type="domain" description="AMP-dependent synthetase/ligase" evidence="4">
    <location>
        <begin position="75"/>
        <end position="455"/>
    </location>
</feature>
<dbReference type="AlphaFoldDB" id="A0A195D7S3"/>
<dbReference type="OrthoDB" id="10253869at2759"/>
<gene>
    <name evidence="6" type="ORF">ALC57_18879</name>
</gene>
<dbReference type="InterPro" id="IPR045851">
    <property type="entry name" value="AMP-bd_C_sf"/>
</dbReference>
<dbReference type="EMBL" id="KQ981153">
    <property type="protein sequence ID" value="KYN08913.1"/>
    <property type="molecule type" value="Genomic_DNA"/>
</dbReference>
<organism evidence="6 7">
    <name type="scientific">Trachymyrmex cornetzi</name>
    <dbReference type="NCBI Taxonomy" id="471704"/>
    <lineage>
        <taxon>Eukaryota</taxon>
        <taxon>Metazoa</taxon>
        <taxon>Ecdysozoa</taxon>
        <taxon>Arthropoda</taxon>
        <taxon>Hexapoda</taxon>
        <taxon>Insecta</taxon>
        <taxon>Pterygota</taxon>
        <taxon>Neoptera</taxon>
        <taxon>Endopterygota</taxon>
        <taxon>Hymenoptera</taxon>
        <taxon>Apocrita</taxon>
        <taxon>Aculeata</taxon>
        <taxon>Formicoidea</taxon>
        <taxon>Formicidae</taxon>
        <taxon>Myrmicinae</taxon>
        <taxon>Trachymyrmex</taxon>
    </lineage>
</organism>
<feature type="domain" description="AMP-binding enzyme C-terminal" evidence="5">
    <location>
        <begin position="505"/>
        <end position="580"/>
    </location>
</feature>
<dbReference type="Gene3D" id="3.30.300.30">
    <property type="match status" value="1"/>
</dbReference>
<dbReference type="CDD" id="cd05911">
    <property type="entry name" value="Firefly_Luc_like"/>
    <property type="match status" value="1"/>
</dbReference>
<protein>
    <submittedName>
        <fullName evidence="6">Putative 4-coumarate--CoA ligase 4</fullName>
    </submittedName>
</protein>
<dbReference type="Proteomes" id="UP000078492">
    <property type="component" value="Unassembled WGS sequence"/>
</dbReference>
<accession>A0A195D7S3</accession>
<dbReference type="Pfam" id="PF13193">
    <property type="entry name" value="AMP-binding_C"/>
    <property type="match status" value="1"/>
</dbReference>
<dbReference type="Pfam" id="PF00501">
    <property type="entry name" value="AMP-binding"/>
    <property type="match status" value="1"/>
</dbReference>
<dbReference type="GO" id="GO:0004467">
    <property type="term" value="F:long-chain fatty acid-CoA ligase activity"/>
    <property type="evidence" value="ECO:0007669"/>
    <property type="project" value="TreeGrafter"/>
</dbReference>
<dbReference type="InterPro" id="IPR042099">
    <property type="entry name" value="ANL_N_sf"/>
</dbReference>
<sequence>MTILQLPLFTRVSCILNQCIKQCIVNVSPKNHWKIFNKHRYYAVNSKVDAQNVVSSRLPNISGFENIHLHDFIWEKVGRWSNHTALVCANTGRSYTYGQLRKACGKLATSLRKSKLLPGDTIAIVLPNIPEFAIIILAANEAGLRTTLINPVHTTYEIKRQLENADTRAIFTFPAKYTDIKACIEKNSKIKLPIIIVNDGTNASSISGTIQLNDLMRDDIEDFSISQKTEISCEDTVFLPYSSGTTGLPKGVESSHKNIVVNILQATDPTFFPGIEASEHHQDIVPLILPMYHYYGLLISLYSYLRIGAKLVCLPRFSTEEFIKLFENHRCTVLHIVPPIVQMMIYNERITSRHIESVKLTMIGAAPLGEKLITKFQSRFTNNMSITQGYGATELSPVATISSIINTSPSSCGHLVPNTQMRIVSTGDDTFGRNLGPHEVGEIYIRGPQVMKGYYKNPKATADTMDGDWYKTDDLGHYTEDGTLYLQGRLKELIKVKGYQVAPTELEEVIRYYDNVKDVAVIGVTHENYGEIPKAFVVPKSGVKINENELKEFVAKRVAKYKQLGYVQVIENIPKSASGKILRKELENL</sequence>
<keyword evidence="7" id="KW-1185">Reference proteome</keyword>
<evidence type="ECO:0000256" key="2">
    <source>
        <dbReference type="ARBA" id="ARBA00006432"/>
    </source>
</evidence>
<proteinExistence type="inferred from homology"/>
<keyword evidence="3" id="KW-0576">Peroxisome</keyword>
<dbReference type="KEGG" id="tcz:108770081"/>
<dbReference type="SUPFAM" id="SSF56801">
    <property type="entry name" value="Acetyl-CoA synthetase-like"/>
    <property type="match status" value="1"/>
</dbReference>
<keyword evidence="6" id="KW-0436">Ligase</keyword>
<evidence type="ECO:0000256" key="3">
    <source>
        <dbReference type="ARBA" id="ARBA00023140"/>
    </source>
</evidence>
<dbReference type="Gene3D" id="3.40.50.12780">
    <property type="entry name" value="N-terminal domain of ligase-like"/>
    <property type="match status" value="1"/>
</dbReference>
<comment type="subcellular location">
    <subcellularLocation>
        <location evidence="1">Peroxisome</location>
    </subcellularLocation>
</comment>
<evidence type="ECO:0000259" key="5">
    <source>
        <dbReference type="Pfam" id="PF13193"/>
    </source>
</evidence>
<evidence type="ECO:0000313" key="7">
    <source>
        <dbReference type="Proteomes" id="UP000078492"/>
    </source>
</evidence>
<evidence type="ECO:0000256" key="1">
    <source>
        <dbReference type="ARBA" id="ARBA00004275"/>
    </source>
</evidence>
<evidence type="ECO:0000313" key="6">
    <source>
        <dbReference type="EMBL" id="KYN08913.1"/>
    </source>
</evidence>
<dbReference type="GO" id="GO:0005777">
    <property type="term" value="C:peroxisome"/>
    <property type="evidence" value="ECO:0007669"/>
    <property type="project" value="UniProtKB-SubCell"/>
</dbReference>
<dbReference type="FunFam" id="3.30.300.30:FF:000007">
    <property type="entry name" value="4-coumarate--CoA ligase 2"/>
    <property type="match status" value="1"/>
</dbReference>
<dbReference type="InterPro" id="IPR000873">
    <property type="entry name" value="AMP-dep_synth/lig_dom"/>
</dbReference>
<evidence type="ECO:0000259" key="4">
    <source>
        <dbReference type="Pfam" id="PF00501"/>
    </source>
</evidence>
<dbReference type="PANTHER" id="PTHR24096">
    <property type="entry name" value="LONG-CHAIN-FATTY-ACID--COA LIGASE"/>
    <property type="match status" value="1"/>
</dbReference>
<dbReference type="PROSITE" id="PS00455">
    <property type="entry name" value="AMP_BINDING"/>
    <property type="match status" value="1"/>
</dbReference>
<dbReference type="PANTHER" id="PTHR24096:SF353">
    <property type="entry name" value="GH16244P-RELATED"/>
    <property type="match status" value="1"/>
</dbReference>
<reference evidence="6 7" key="1">
    <citation type="submission" date="2015-09" db="EMBL/GenBank/DDBJ databases">
        <title>Trachymyrmex cornetzi WGS genome.</title>
        <authorList>
            <person name="Nygaard S."/>
            <person name="Hu H."/>
            <person name="Boomsma J."/>
            <person name="Zhang G."/>
        </authorList>
    </citation>
    <scope>NUCLEOTIDE SEQUENCE [LARGE SCALE GENOMIC DNA]</scope>
    <source>
        <strain evidence="6">Tcor2-1</strain>
        <tissue evidence="6">Whole body</tissue>
    </source>
</reference>
<dbReference type="GO" id="GO:0046949">
    <property type="term" value="P:fatty-acyl-CoA biosynthetic process"/>
    <property type="evidence" value="ECO:0007669"/>
    <property type="project" value="TreeGrafter"/>
</dbReference>
<dbReference type="STRING" id="471704.A0A195D7S3"/>
<dbReference type="InterPro" id="IPR025110">
    <property type="entry name" value="AMP-bd_C"/>
</dbReference>